<feature type="domain" description="Bacterial sugar transferase" evidence="10">
    <location>
        <begin position="38"/>
        <end position="226"/>
    </location>
</feature>
<accession>A0A1I3TTZ4</accession>
<name>A0A1I3TTZ4_9RHOB</name>
<dbReference type="Pfam" id="PF02397">
    <property type="entry name" value="Bac_transf"/>
    <property type="match status" value="1"/>
</dbReference>
<keyword evidence="6 9" id="KW-1133">Transmembrane helix</keyword>
<evidence type="ECO:0000256" key="7">
    <source>
        <dbReference type="ARBA" id="ARBA00023136"/>
    </source>
</evidence>
<evidence type="ECO:0000256" key="8">
    <source>
        <dbReference type="ARBA" id="ARBA00023169"/>
    </source>
</evidence>
<dbReference type="STRING" id="390807.SAMN04488095_3513"/>
<dbReference type="Proteomes" id="UP000199110">
    <property type="component" value="Unassembled WGS sequence"/>
</dbReference>
<sequence length="231" mass="25200">MSIQFDPKAAMIGATAVNLPGTSAPRSGGGISYRTHAKRALDITLVLLAAPIVLPLVALLSLLVALDGGSAFYSQQRLGLGGRRFRLWKLRSMVMNADAALEAHLAADPAARAEWNRDQKLHNDPRITPLGKFIRRTSLDELPQLWNVLTGDMSLVGPRPMMPEQRSLYPGQSYFRLRPGLTGSWQVSDRNQSSFAARAEFDLGYDRALSLATDIAIICATFAVVLRATGR</sequence>
<dbReference type="PANTHER" id="PTHR30576">
    <property type="entry name" value="COLANIC BIOSYNTHESIS UDP-GLUCOSE LIPID CARRIER TRANSFERASE"/>
    <property type="match status" value="1"/>
</dbReference>
<dbReference type="PANTHER" id="PTHR30576:SF4">
    <property type="entry name" value="UNDECAPRENYL-PHOSPHATE GALACTOSE PHOSPHOTRANSFERASE"/>
    <property type="match status" value="1"/>
</dbReference>
<keyword evidence="8" id="KW-0270">Exopolysaccharide synthesis</keyword>
<dbReference type="GO" id="GO:0000271">
    <property type="term" value="P:polysaccharide biosynthetic process"/>
    <property type="evidence" value="ECO:0007669"/>
    <property type="project" value="UniProtKB-KW"/>
</dbReference>
<protein>
    <submittedName>
        <fullName evidence="11">Sugar transferase involved in LPS biosynthesis (Colanic, teichoic acid)</fullName>
    </submittedName>
</protein>
<evidence type="ECO:0000256" key="3">
    <source>
        <dbReference type="ARBA" id="ARBA00022475"/>
    </source>
</evidence>
<evidence type="ECO:0000313" key="12">
    <source>
        <dbReference type="Proteomes" id="UP000199110"/>
    </source>
</evidence>
<evidence type="ECO:0000313" key="11">
    <source>
        <dbReference type="EMBL" id="SFJ73809.1"/>
    </source>
</evidence>
<keyword evidence="3" id="KW-1003">Cell membrane</keyword>
<dbReference type="AlphaFoldDB" id="A0A1I3TTZ4"/>
<evidence type="ECO:0000256" key="4">
    <source>
        <dbReference type="ARBA" id="ARBA00022679"/>
    </source>
</evidence>
<dbReference type="GO" id="GO:0016780">
    <property type="term" value="F:phosphotransferase activity, for other substituted phosphate groups"/>
    <property type="evidence" value="ECO:0007669"/>
    <property type="project" value="TreeGrafter"/>
</dbReference>
<keyword evidence="12" id="KW-1185">Reference proteome</keyword>
<keyword evidence="4 11" id="KW-0808">Transferase</keyword>
<evidence type="ECO:0000259" key="10">
    <source>
        <dbReference type="Pfam" id="PF02397"/>
    </source>
</evidence>
<comment type="similarity">
    <text evidence="2">Belongs to the bacterial sugar transferase family.</text>
</comment>
<comment type="subcellular location">
    <subcellularLocation>
        <location evidence="1">Cell membrane</location>
    </subcellularLocation>
</comment>
<dbReference type="EMBL" id="FORA01000006">
    <property type="protein sequence ID" value="SFJ73809.1"/>
    <property type="molecule type" value="Genomic_DNA"/>
</dbReference>
<evidence type="ECO:0000256" key="1">
    <source>
        <dbReference type="ARBA" id="ARBA00004236"/>
    </source>
</evidence>
<organism evidence="11 12">
    <name type="scientific">Jannaschia pohangensis</name>
    <dbReference type="NCBI Taxonomy" id="390807"/>
    <lineage>
        <taxon>Bacteria</taxon>
        <taxon>Pseudomonadati</taxon>
        <taxon>Pseudomonadota</taxon>
        <taxon>Alphaproteobacteria</taxon>
        <taxon>Rhodobacterales</taxon>
        <taxon>Roseobacteraceae</taxon>
        <taxon>Jannaschia</taxon>
    </lineage>
</organism>
<dbReference type="InterPro" id="IPR003362">
    <property type="entry name" value="Bact_transf"/>
</dbReference>
<evidence type="ECO:0000256" key="5">
    <source>
        <dbReference type="ARBA" id="ARBA00022692"/>
    </source>
</evidence>
<feature type="transmembrane region" description="Helical" evidence="9">
    <location>
        <begin position="43"/>
        <end position="66"/>
    </location>
</feature>
<gene>
    <name evidence="11" type="ORF">SAMN04488095_3513</name>
</gene>
<dbReference type="RefSeq" id="WP_245749305.1">
    <property type="nucleotide sequence ID" value="NZ_FORA01000006.1"/>
</dbReference>
<evidence type="ECO:0000256" key="9">
    <source>
        <dbReference type="SAM" id="Phobius"/>
    </source>
</evidence>
<proteinExistence type="inferred from homology"/>
<evidence type="ECO:0000256" key="2">
    <source>
        <dbReference type="ARBA" id="ARBA00006464"/>
    </source>
</evidence>
<keyword evidence="5 9" id="KW-0812">Transmembrane</keyword>
<keyword evidence="7 9" id="KW-0472">Membrane</keyword>
<dbReference type="GO" id="GO:0005886">
    <property type="term" value="C:plasma membrane"/>
    <property type="evidence" value="ECO:0007669"/>
    <property type="project" value="UniProtKB-SubCell"/>
</dbReference>
<reference evidence="11 12" key="1">
    <citation type="submission" date="2016-10" db="EMBL/GenBank/DDBJ databases">
        <authorList>
            <person name="de Groot N.N."/>
        </authorList>
    </citation>
    <scope>NUCLEOTIDE SEQUENCE [LARGE SCALE GENOMIC DNA]</scope>
    <source>
        <strain evidence="11 12">DSM 19073</strain>
    </source>
</reference>
<evidence type="ECO:0000256" key="6">
    <source>
        <dbReference type="ARBA" id="ARBA00022989"/>
    </source>
</evidence>